<gene>
    <name evidence="1" type="primary">NCL1_48212</name>
    <name evidence="1" type="ORF">TNCV_1357071</name>
</gene>
<dbReference type="EMBL" id="BMAU01021280">
    <property type="protein sequence ID" value="GFY08301.1"/>
    <property type="molecule type" value="Genomic_DNA"/>
</dbReference>
<accession>A0A8X6SH26</accession>
<comment type="caution">
    <text evidence="1">The sequence shown here is derived from an EMBL/GenBank/DDBJ whole genome shotgun (WGS) entry which is preliminary data.</text>
</comment>
<name>A0A8X6SH26_TRICX</name>
<organism evidence="1 2">
    <name type="scientific">Trichonephila clavipes</name>
    <name type="common">Golden silk orbweaver</name>
    <name type="synonym">Nephila clavipes</name>
    <dbReference type="NCBI Taxonomy" id="2585209"/>
    <lineage>
        <taxon>Eukaryota</taxon>
        <taxon>Metazoa</taxon>
        <taxon>Ecdysozoa</taxon>
        <taxon>Arthropoda</taxon>
        <taxon>Chelicerata</taxon>
        <taxon>Arachnida</taxon>
        <taxon>Araneae</taxon>
        <taxon>Araneomorphae</taxon>
        <taxon>Entelegynae</taxon>
        <taxon>Araneoidea</taxon>
        <taxon>Nephilidae</taxon>
        <taxon>Trichonephila</taxon>
    </lineage>
</organism>
<dbReference type="AlphaFoldDB" id="A0A8X6SH26"/>
<sequence>MATLGFSFTPTPLGYDDYLGVRYHPRVNTSQWRPFRFNFPHPEVGGAAGLGGHVLGRARDWYDIFGSALVQNTATDFAQLKVDLTKNLFVVRNGKDLERIISWRKQSSLHHSKIYLYFSPLIPPFRVTIGTAENHDTAHIMTDLPPCLTVERRSSHTLVQVFSKLAPVLL</sequence>
<reference evidence="1" key="1">
    <citation type="submission" date="2020-08" db="EMBL/GenBank/DDBJ databases">
        <title>Multicomponent nature underlies the extraordinary mechanical properties of spider dragline silk.</title>
        <authorList>
            <person name="Kono N."/>
            <person name="Nakamura H."/>
            <person name="Mori M."/>
            <person name="Yoshida Y."/>
            <person name="Ohtoshi R."/>
            <person name="Malay A.D."/>
            <person name="Moran D.A.P."/>
            <person name="Tomita M."/>
            <person name="Numata K."/>
            <person name="Arakawa K."/>
        </authorList>
    </citation>
    <scope>NUCLEOTIDE SEQUENCE</scope>
</reference>
<proteinExistence type="predicted"/>
<dbReference type="Proteomes" id="UP000887159">
    <property type="component" value="Unassembled WGS sequence"/>
</dbReference>
<evidence type="ECO:0000313" key="1">
    <source>
        <dbReference type="EMBL" id="GFY08301.1"/>
    </source>
</evidence>
<evidence type="ECO:0000313" key="2">
    <source>
        <dbReference type="Proteomes" id="UP000887159"/>
    </source>
</evidence>
<keyword evidence="2" id="KW-1185">Reference proteome</keyword>
<protein>
    <submittedName>
        <fullName evidence="1">Uncharacterized protein</fullName>
    </submittedName>
</protein>